<proteinExistence type="predicted"/>
<dbReference type="Gene3D" id="2.30.30.40">
    <property type="entry name" value="SH3 Domains"/>
    <property type="match status" value="1"/>
</dbReference>
<gene>
    <name evidence="2" type="ORF">HUK65_02960</name>
</gene>
<reference evidence="2 3" key="1">
    <citation type="journal article" date="2000" name="Arch. Microbiol.">
        <title>Rhodobaca bogoriensis gen. nov. and sp. nov., an alkaliphilic purple nonsulfur bacterium from African Rift Valley soda lakes.</title>
        <authorList>
            <person name="Milford A.D."/>
            <person name="Achenbach L.A."/>
            <person name="Jung D.O."/>
            <person name="Madigan M.T."/>
        </authorList>
    </citation>
    <scope>NUCLEOTIDE SEQUENCE [LARGE SCALE GENOMIC DNA]</scope>
    <source>
        <strain evidence="2 3">2376</strain>
    </source>
</reference>
<sequence>MAAFMLWAGQAEAEPLPQLFDVTGVAADDTLNIRAAPTAQAEVIGTLAPDARGIEVTARDSRGTWGRINVGEGTGWVFLRYMAARGVHIDNYNLPVGLRCFGTEPFWSLHHDDGDLIYEAMGEEPERFALEIAQDAMLRDDLRRMIRAEGGVVAYVHAAPDCSDGMSDRLFGLGVGLMPGPEAALLTGCCSLAPAVPVK</sequence>
<dbReference type="Pfam" id="PF08239">
    <property type="entry name" value="SH3_3"/>
    <property type="match status" value="1"/>
</dbReference>
<protein>
    <submittedName>
        <fullName evidence="2">SH3 domain-containing protein</fullName>
    </submittedName>
</protein>
<dbReference type="EMBL" id="JACBXS010000004">
    <property type="protein sequence ID" value="NYS23938.1"/>
    <property type="molecule type" value="Genomic_DNA"/>
</dbReference>
<feature type="domain" description="SH3b" evidence="1">
    <location>
        <begin position="29"/>
        <end position="81"/>
    </location>
</feature>
<evidence type="ECO:0000313" key="2">
    <source>
        <dbReference type="EMBL" id="NYS23938.1"/>
    </source>
</evidence>
<organism evidence="2 3">
    <name type="scientific">Rhabdonatronobacter sediminivivens</name>
    <dbReference type="NCBI Taxonomy" id="2743469"/>
    <lineage>
        <taxon>Bacteria</taxon>
        <taxon>Pseudomonadati</taxon>
        <taxon>Pseudomonadota</taxon>
        <taxon>Alphaproteobacteria</taxon>
        <taxon>Rhodobacterales</taxon>
        <taxon>Paracoccaceae</taxon>
        <taxon>Rhabdonatronobacter</taxon>
    </lineage>
</organism>
<dbReference type="InterPro" id="IPR003646">
    <property type="entry name" value="SH3-like_bac-type"/>
</dbReference>
<comment type="caution">
    <text evidence="2">The sequence shown here is derived from an EMBL/GenBank/DDBJ whole genome shotgun (WGS) entry which is preliminary data.</text>
</comment>
<name>A0A7Z0HX55_9RHOB</name>
<accession>A0A7Z0HX55</accession>
<dbReference type="Proteomes" id="UP000529417">
    <property type="component" value="Unassembled WGS sequence"/>
</dbReference>
<evidence type="ECO:0000313" key="3">
    <source>
        <dbReference type="Proteomes" id="UP000529417"/>
    </source>
</evidence>
<dbReference type="AlphaFoldDB" id="A0A7Z0HX55"/>
<evidence type="ECO:0000259" key="1">
    <source>
        <dbReference type="Pfam" id="PF08239"/>
    </source>
</evidence>
<keyword evidence="3" id="KW-1185">Reference proteome</keyword>